<feature type="compositionally biased region" description="Acidic residues" evidence="2">
    <location>
        <begin position="26"/>
        <end position="47"/>
    </location>
</feature>
<dbReference type="Gene3D" id="3.10.50.40">
    <property type="match status" value="1"/>
</dbReference>
<dbReference type="Pfam" id="PF13145">
    <property type="entry name" value="Rotamase_2"/>
    <property type="match status" value="1"/>
</dbReference>
<gene>
    <name evidence="5" type="ORF">ATK30_3392</name>
</gene>
<feature type="compositionally biased region" description="Acidic residues" evidence="2">
    <location>
        <begin position="54"/>
        <end position="67"/>
    </location>
</feature>
<organism evidence="5 6">
    <name type="scientific">Amycolatopsis echigonensis</name>
    <dbReference type="NCBI Taxonomy" id="2576905"/>
    <lineage>
        <taxon>Bacteria</taxon>
        <taxon>Bacillati</taxon>
        <taxon>Actinomycetota</taxon>
        <taxon>Actinomycetes</taxon>
        <taxon>Pseudonocardiales</taxon>
        <taxon>Pseudonocardiaceae</taxon>
        <taxon>Amycolatopsis</taxon>
    </lineage>
</organism>
<dbReference type="PANTHER" id="PTHR47245">
    <property type="entry name" value="PEPTIDYLPROLYL ISOMERASE"/>
    <property type="match status" value="1"/>
</dbReference>
<feature type="region of interest" description="Disordered" evidence="2">
    <location>
        <begin position="1"/>
        <end position="77"/>
    </location>
</feature>
<name>A0A2N3WFB9_9PSEU</name>
<keyword evidence="1" id="KW-0697">Rotamase</keyword>
<feature type="compositionally biased region" description="Basic and acidic residues" evidence="2">
    <location>
        <begin position="1"/>
        <end position="12"/>
    </location>
</feature>
<sequence>MSLRVEREKKTDDEEATVKTSSPSTIEDEEADVADLPDGRDEAEEPAESNTADDSSESDDGDDEPKEDAEAGPEKPKTGLKDVIWAKLPKTRKVRVILLVVLLLLVGGGVGGYVWYDSQRLPDDAAFRVAGRTVTADQLSGVLETWRAMYGVQPPQDEATLGKFRKDSAKAYAVSLILQKAAQDRGIVIGDKVAQDALARLISQQLGEGTEAHDKFVQQLGNVGTSEPAVIGEIKQQLALSQLFDAVTKGSGDISEQEVKDAFATRKDQLGTPEQRKIGNIVVRTREEADQVIADLSHGAKFETVAQQRSIDTATRDKGGDLGALSRSQLQDDYGKAAFGAATGTVFGPVQNQFGWNVGRVDEVTAPVPATFEKVHDSLKQQLQMEKLLAVWRSWLGDQIKGAGVEYADEYRPDNPDAAPDVKPGESPVTGQQGAANPGRPSQGKPVPSR</sequence>
<keyword evidence="3" id="KW-1133">Transmembrane helix</keyword>
<dbReference type="InterPro" id="IPR000297">
    <property type="entry name" value="PPIase_PpiC"/>
</dbReference>
<dbReference type="InterPro" id="IPR027304">
    <property type="entry name" value="Trigger_fact/SurA_dom_sf"/>
</dbReference>
<dbReference type="InterPro" id="IPR046357">
    <property type="entry name" value="PPIase_dom_sf"/>
</dbReference>
<reference evidence="5 6" key="1">
    <citation type="submission" date="2017-12" db="EMBL/GenBank/DDBJ databases">
        <title>Sequencing the genomes of 1000 Actinobacteria strains.</title>
        <authorList>
            <person name="Klenk H.-P."/>
        </authorList>
    </citation>
    <scope>NUCLEOTIDE SEQUENCE [LARGE SCALE GENOMIC DNA]</scope>
    <source>
        <strain evidence="5 6">DSM 45165</strain>
    </source>
</reference>
<dbReference type="SUPFAM" id="SSF109998">
    <property type="entry name" value="Triger factor/SurA peptide-binding domain-like"/>
    <property type="match status" value="1"/>
</dbReference>
<evidence type="ECO:0000313" key="5">
    <source>
        <dbReference type="EMBL" id="PKV92572.1"/>
    </source>
</evidence>
<dbReference type="PANTHER" id="PTHR47245:SF2">
    <property type="entry name" value="PEPTIDYL-PROLYL CIS-TRANS ISOMERASE HP_0175-RELATED"/>
    <property type="match status" value="1"/>
</dbReference>
<dbReference type="GO" id="GO:0003755">
    <property type="term" value="F:peptidyl-prolyl cis-trans isomerase activity"/>
    <property type="evidence" value="ECO:0007669"/>
    <property type="project" value="UniProtKB-KW"/>
</dbReference>
<dbReference type="RefSeq" id="WP_101436367.1">
    <property type="nucleotide sequence ID" value="NZ_PJMY01000003.1"/>
</dbReference>
<dbReference type="AlphaFoldDB" id="A0A2N3WFB9"/>
<feature type="domain" description="PpiC" evidence="4">
    <location>
        <begin position="273"/>
        <end position="363"/>
    </location>
</feature>
<dbReference type="PROSITE" id="PS01096">
    <property type="entry name" value="PPIC_PPIASE_1"/>
    <property type="match status" value="1"/>
</dbReference>
<evidence type="ECO:0000256" key="3">
    <source>
        <dbReference type="SAM" id="Phobius"/>
    </source>
</evidence>
<dbReference type="SUPFAM" id="SSF54534">
    <property type="entry name" value="FKBP-like"/>
    <property type="match status" value="1"/>
</dbReference>
<dbReference type="EMBL" id="PJMY01000003">
    <property type="protein sequence ID" value="PKV92572.1"/>
    <property type="molecule type" value="Genomic_DNA"/>
</dbReference>
<keyword evidence="3" id="KW-0812">Transmembrane</keyword>
<comment type="caution">
    <text evidence="5">The sequence shown here is derived from an EMBL/GenBank/DDBJ whole genome shotgun (WGS) entry which is preliminary data.</text>
</comment>
<evidence type="ECO:0000259" key="4">
    <source>
        <dbReference type="PROSITE" id="PS50198"/>
    </source>
</evidence>
<feature type="transmembrane region" description="Helical" evidence="3">
    <location>
        <begin position="96"/>
        <end position="116"/>
    </location>
</feature>
<dbReference type="Pfam" id="PF13624">
    <property type="entry name" value="SurA_N_3"/>
    <property type="match status" value="1"/>
</dbReference>
<dbReference type="Proteomes" id="UP000233750">
    <property type="component" value="Unassembled WGS sequence"/>
</dbReference>
<dbReference type="InterPro" id="IPR023058">
    <property type="entry name" value="PPIase_PpiC_CS"/>
</dbReference>
<keyword evidence="1 5" id="KW-0413">Isomerase</keyword>
<feature type="compositionally biased region" description="Basic and acidic residues" evidence="2">
    <location>
        <begin position="68"/>
        <end position="77"/>
    </location>
</feature>
<keyword evidence="3" id="KW-0472">Membrane</keyword>
<dbReference type="OrthoDB" id="3772768at2"/>
<evidence type="ECO:0000256" key="1">
    <source>
        <dbReference type="PROSITE-ProRule" id="PRU00278"/>
    </source>
</evidence>
<proteinExistence type="predicted"/>
<accession>A0A2N3WFB9</accession>
<evidence type="ECO:0000256" key="2">
    <source>
        <dbReference type="SAM" id="MobiDB-lite"/>
    </source>
</evidence>
<dbReference type="PROSITE" id="PS50198">
    <property type="entry name" value="PPIC_PPIASE_2"/>
    <property type="match status" value="1"/>
</dbReference>
<keyword evidence="6" id="KW-1185">Reference proteome</keyword>
<dbReference type="InterPro" id="IPR050245">
    <property type="entry name" value="PrsA_foldase"/>
</dbReference>
<feature type="region of interest" description="Disordered" evidence="2">
    <location>
        <begin position="407"/>
        <end position="450"/>
    </location>
</feature>
<protein>
    <submittedName>
        <fullName evidence="5">Peptidyl-prolyl cis-trans isomerase C</fullName>
    </submittedName>
</protein>
<evidence type="ECO:0000313" key="6">
    <source>
        <dbReference type="Proteomes" id="UP000233750"/>
    </source>
</evidence>